<dbReference type="AlphaFoldDB" id="A0A161M1E3"/>
<evidence type="ECO:0000313" key="3">
    <source>
        <dbReference type="Proteomes" id="UP000092677"/>
    </source>
</evidence>
<dbReference type="Proteomes" id="UP000092677">
    <property type="component" value="Unassembled WGS sequence"/>
</dbReference>
<accession>A0A161M1E3</accession>
<comment type="caution">
    <text evidence="2">The sequence shown here is derived from an EMBL/GenBank/DDBJ whole genome shotgun (WGS) entry which is preliminary data.</text>
</comment>
<dbReference type="EMBL" id="BDDL01000041">
    <property type="protein sequence ID" value="GAT77152.1"/>
    <property type="molecule type" value="Genomic_DNA"/>
</dbReference>
<reference evidence="3 4" key="2">
    <citation type="submission" date="2016-05" db="EMBL/GenBank/DDBJ databases">
        <title>Draft genome sequences of four strains of Ehrlichia ruminantium, a tick-borne pathogen of ruminants, isolated from Zimbabwe, The Gambia and Ghana.</title>
        <authorList>
            <person name="Nakao R."/>
            <person name="Jongejan F."/>
            <person name="Sugimoto C."/>
        </authorList>
    </citation>
    <scope>NUCLEOTIDE SEQUENCE [LARGE SCALE GENOMIC DNA]</scope>
    <source>
        <strain evidence="3">Kerr Seringe</strain>
        <strain evidence="4">Pokoase 417</strain>
    </source>
</reference>
<proteinExistence type="predicted"/>
<dbReference type="Proteomes" id="UP000092731">
    <property type="component" value="Unassembled WGS sequence"/>
</dbReference>
<evidence type="ECO:0000313" key="4">
    <source>
        <dbReference type="Proteomes" id="UP000092731"/>
    </source>
</evidence>
<protein>
    <submittedName>
        <fullName evidence="2">Uncharacterized protein</fullName>
    </submittedName>
</protein>
<sequence length="158" mass="17682">MIAYIYDNAVPILIKPNSDKLYLMYWKGPPMLDLSVNMRYLKPNVTSANFIDIPNIPISTIHKTAPGPPVETAITTPDIVPNPIVPDIAVINACILEIVLLDLLLDGLIKMHKACLKSFMLINLNLKVQNIPRYITHKIIKGILNIVKVKTESNVFNI</sequence>
<evidence type="ECO:0000313" key="1">
    <source>
        <dbReference type="EMBL" id="GAT77152.1"/>
    </source>
</evidence>
<organism evidence="2 4">
    <name type="scientific">Ehrlichia ruminantium</name>
    <name type="common">heartwater rickettsia</name>
    <name type="synonym">Cowdria ruminantium</name>
    <dbReference type="NCBI Taxonomy" id="779"/>
    <lineage>
        <taxon>Bacteria</taxon>
        <taxon>Pseudomonadati</taxon>
        <taxon>Pseudomonadota</taxon>
        <taxon>Alphaproteobacteria</taxon>
        <taxon>Rickettsiales</taxon>
        <taxon>Anaplasmataceae</taxon>
        <taxon>Ehrlichia</taxon>
    </lineage>
</organism>
<gene>
    <name evidence="1" type="ORF">EHRUM2_03630</name>
    <name evidence="2" type="ORF">EHRUM3_04450</name>
</gene>
<evidence type="ECO:0000313" key="2">
    <source>
        <dbReference type="EMBL" id="GAT78231.1"/>
    </source>
</evidence>
<dbReference type="EMBL" id="BDDM01000145">
    <property type="protein sequence ID" value="GAT78231.1"/>
    <property type="molecule type" value="Genomic_DNA"/>
</dbReference>
<reference evidence="2" key="1">
    <citation type="journal article" date="2016" name="Genome Announc.">
        <title>Draft Genome Sequences of Three Strains of Ehrlichia ruminantium, a Tick-Borne Pathogen of Ruminants, Isolated from Zimbabwe, The Gambia, and Ghana.</title>
        <authorList>
            <person name="Nakao R."/>
            <person name="Jongejan F."/>
            <person name="Sugimoto C."/>
        </authorList>
    </citation>
    <scope>NUCLEOTIDE SEQUENCE</scope>
    <source>
        <strain evidence="1">Kerr Seringe</strain>
        <strain evidence="2">Pokoase 417</strain>
    </source>
</reference>
<name>A0A161M1E3_EHRRU</name>